<keyword evidence="3" id="KW-1185">Reference proteome</keyword>
<gene>
    <name evidence="2" type="ORF">ACFP3U_32310</name>
</gene>
<evidence type="ECO:0000256" key="1">
    <source>
        <dbReference type="SAM" id="Coils"/>
    </source>
</evidence>
<evidence type="ECO:0008006" key="4">
    <source>
        <dbReference type="Google" id="ProtNLM"/>
    </source>
</evidence>
<comment type="caution">
    <text evidence="2">The sequence shown here is derived from an EMBL/GenBank/DDBJ whole genome shotgun (WGS) entry which is preliminary data.</text>
</comment>
<dbReference type="EMBL" id="JBHSOF010000062">
    <property type="protein sequence ID" value="MFC5667639.1"/>
    <property type="molecule type" value="Genomic_DNA"/>
</dbReference>
<keyword evidence="1" id="KW-0175">Coiled coil</keyword>
<dbReference type="Gene3D" id="1.10.357.10">
    <property type="entry name" value="Tetracycline Repressor, domain 2"/>
    <property type="match status" value="1"/>
</dbReference>
<dbReference type="RefSeq" id="WP_380229309.1">
    <property type="nucleotide sequence ID" value="NZ_JBHSOF010000062.1"/>
</dbReference>
<evidence type="ECO:0000313" key="3">
    <source>
        <dbReference type="Proteomes" id="UP001595975"/>
    </source>
</evidence>
<sequence>MPQLPTDTEVQAVMDAVLADAARTGRAPTVAEVERRLGIRHATFYRHYRPLIIEYFRPKTQPISTPAKPATAEANDGKAVTRLRQENTELRKLLNIYAETIRQLTEDNTALKSKIQTYGGIIQLDTRRPPSHM</sequence>
<feature type="coiled-coil region" evidence="1">
    <location>
        <begin position="83"/>
        <end position="114"/>
    </location>
</feature>
<accession>A0ABW0XEX1</accession>
<reference evidence="3" key="1">
    <citation type="journal article" date="2019" name="Int. J. Syst. Evol. Microbiol.">
        <title>The Global Catalogue of Microorganisms (GCM) 10K type strain sequencing project: providing services to taxonomists for standard genome sequencing and annotation.</title>
        <authorList>
            <consortium name="The Broad Institute Genomics Platform"/>
            <consortium name="The Broad Institute Genome Sequencing Center for Infectious Disease"/>
            <person name="Wu L."/>
            <person name="Ma J."/>
        </authorList>
    </citation>
    <scope>NUCLEOTIDE SEQUENCE [LARGE SCALE GENOMIC DNA]</scope>
    <source>
        <strain evidence="3">CGMCC 4.1437</strain>
    </source>
</reference>
<proteinExistence type="predicted"/>
<organism evidence="2 3">
    <name type="scientific">Kitasatospora misakiensis</name>
    <dbReference type="NCBI Taxonomy" id="67330"/>
    <lineage>
        <taxon>Bacteria</taxon>
        <taxon>Bacillati</taxon>
        <taxon>Actinomycetota</taxon>
        <taxon>Actinomycetes</taxon>
        <taxon>Kitasatosporales</taxon>
        <taxon>Streptomycetaceae</taxon>
        <taxon>Kitasatospora</taxon>
    </lineage>
</organism>
<protein>
    <recommendedName>
        <fullName evidence="4">TetR family transcriptional regulator</fullName>
    </recommendedName>
</protein>
<name>A0ABW0XEX1_9ACTN</name>
<evidence type="ECO:0000313" key="2">
    <source>
        <dbReference type="EMBL" id="MFC5667639.1"/>
    </source>
</evidence>
<dbReference type="Proteomes" id="UP001595975">
    <property type="component" value="Unassembled WGS sequence"/>
</dbReference>